<dbReference type="PANTHER" id="PTHR36718">
    <property type="entry name" value="OS05G0435400 PROTEIN"/>
    <property type="match status" value="1"/>
</dbReference>
<gene>
    <name evidence="1" type="ORF">BVC80_1583g12</name>
</gene>
<dbReference type="AlphaFoldDB" id="A0A200QLG1"/>
<accession>A0A200QLG1</accession>
<evidence type="ECO:0000313" key="1">
    <source>
        <dbReference type="EMBL" id="OVA11261.1"/>
    </source>
</evidence>
<organism evidence="1 2">
    <name type="scientific">Macleaya cordata</name>
    <name type="common">Five-seeded plume-poppy</name>
    <name type="synonym">Bocconia cordata</name>
    <dbReference type="NCBI Taxonomy" id="56857"/>
    <lineage>
        <taxon>Eukaryota</taxon>
        <taxon>Viridiplantae</taxon>
        <taxon>Streptophyta</taxon>
        <taxon>Embryophyta</taxon>
        <taxon>Tracheophyta</taxon>
        <taxon>Spermatophyta</taxon>
        <taxon>Magnoliopsida</taxon>
        <taxon>Ranunculales</taxon>
        <taxon>Papaveraceae</taxon>
        <taxon>Papaveroideae</taxon>
        <taxon>Macleaya</taxon>
    </lineage>
</organism>
<dbReference type="InParanoid" id="A0A200QLG1"/>
<dbReference type="Proteomes" id="UP000195402">
    <property type="component" value="Unassembled WGS sequence"/>
</dbReference>
<name>A0A200QLG1_MACCD</name>
<dbReference type="PANTHER" id="PTHR36718:SF1">
    <property type="entry name" value="DOUBLE ZINC RIBBON PROTEIN MJ0416"/>
    <property type="match status" value="1"/>
</dbReference>
<dbReference type="EMBL" id="MVGT01001715">
    <property type="protein sequence ID" value="OVA11261.1"/>
    <property type="molecule type" value="Genomic_DNA"/>
</dbReference>
<reference evidence="1 2" key="1">
    <citation type="journal article" date="2017" name="Mol. Plant">
        <title>The Genome of Medicinal Plant Macleaya cordata Provides New Insights into Benzylisoquinoline Alkaloids Metabolism.</title>
        <authorList>
            <person name="Liu X."/>
            <person name="Liu Y."/>
            <person name="Huang P."/>
            <person name="Ma Y."/>
            <person name="Qing Z."/>
            <person name="Tang Q."/>
            <person name="Cao H."/>
            <person name="Cheng P."/>
            <person name="Zheng Y."/>
            <person name="Yuan Z."/>
            <person name="Zhou Y."/>
            <person name="Liu J."/>
            <person name="Tang Z."/>
            <person name="Zhuo Y."/>
            <person name="Zhang Y."/>
            <person name="Yu L."/>
            <person name="Huang J."/>
            <person name="Yang P."/>
            <person name="Peng Q."/>
            <person name="Zhang J."/>
            <person name="Jiang W."/>
            <person name="Zhang Z."/>
            <person name="Lin K."/>
            <person name="Ro D.K."/>
            <person name="Chen X."/>
            <person name="Xiong X."/>
            <person name="Shang Y."/>
            <person name="Huang S."/>
            <person name="Zeng J."/>
        </authorList>
    </citation>
    <scope>NUCLEOTIDE SEQUENCE [LARGE SCALE GENOMIC DNA]</scope>
    <source>
        <strain evidence="2">cv. BLH2017</strain>
        <tissue evidence="1">Root</tissue>
    </source>
</reference>
<evidence type="ECO:0000313" key="2">
    <source>
        <dbReference type="Proteomes" id="UP000195402"/>
    </source>
</evidence>
<keyword evidence="2" id="KW-1185">Reference proteome</keyword>
<dbReference type="InterPro" id="IPR053281">
    <property type="entry name" value="Double_zinc_ribbon"/>
</dbReference>
<proteinExistence type="predicted"/>
<dbReference type="STRING" id="56857.A0A200QLG1"/>
<dbReference type="OrthoDB" id="1850117at2759"/>
<comment type="caution">
    <text evidence="1">The sequence shown here is derived from an EMBL/GenBank/DDBJ whole genome shotgun (WGS) entry which is preliminary data.</text>
</comment>
<protein>
    <submittedName>
        <fullName evidence="1">Uncharacterized protein</fullName>
    </submittedName>
</protein>
<sequence>MFFFFLGGLQQQVRQVLKTGAGQCIMCGSKADLVDYEKVLKVFFVPVWRWPDWIHFGIGLELHRQSDSIQHFNQSCFHDKVLILNPLKKLGSFSTNRFTFSVGGFLGRILPKELAEGLSSQQHYQFPGCLVGSTALWNSIGF</sequence>